<dbReference type="EMBL" id="JYFN01000032">
    <property type="protein sequence ID" value="KJE21730.1"/>
    <property type="molecule type" value="Genomic_DNA"/>
</dbReference>
<evidence type="ECO:0000259" key="8">
    <source>
        <dbReference type="Pfam" id="PF02771"/>
    </source>
</evidence>
<dbReference type="InterPro" id="IPR037069">
    <property type="entry name" value="AcylCoA_DH/ox_N_sf"/>
</dbReference>
<feature type="domain" description="Acyl-CoA dehydrogenase/oxidase C-terminal" evidence="6">
    <location>
        <begin position="244"/>
        <end position="392"/>
    </location>
</feature>
<evidence type="ECO:0000256" key="4">
    <source>
        <dbReference type="ARBA" id="ARBA00022827"/>
    </source>
</evidence>
<protein>
    <submittedName>
        <fullName evidence="9">Acyl-CoA dehydrogenase</fullName>
    </submittedName>
</protein>
<keyword evidence="4 5" id="KW-0274">FAD</keyword>
<dbReference type="PATRIC" id="fig|1502723.3.peg.3623"/>
<reference evidence="9 10" key="2">
    <citation type="journal article" date="2016" name="Genome Announc.">
        <title>Permanent Draft Genome Sequences for Two Variants of Frankia sp. Strain CpI1, the First Frankia Strain Isolated from Root Nodules of Comptonia peregrina.</title>
        <authorList>
            <person name="Oshone R."/>
            <person name="Hurst S.G.IV."/>
            <person name="Abebe-Akele F."/>
            <person name="Simpson S."/>
            <person name="Morris K."/>
            <person name="Thomas W.K."/>
            <person name="Tisa L.S."/>
        </authorList>
    </citation>
    <scope>NUCLEOTIDE SEQUENCE [LARGE SCALE GENOMIC DNA]</scope>
    <source>
        <strain evidence="10">CpI1-S</strain>
    </source>
</reference>
<dbReference type="SUPFAM" id="SSF56645">
    <property type="entry name" value="Acyl-CoA dehydrogenase NM domain-like"/>
    <property type="match status" value="1"/>
</dbReference>
<evidence type="ECO:0000256" key="1">
    <source>
        <dbReference type="ARBA" id="ARBA00001974"/>
    </source>
</evidence>
<comment type="caution">
    <text evidence="9">The sequence shown here is derived from an EMBL/GenBank/DDBJ whole genome shotgun (WGS) entry which is preliminary data.</text>
</comment>
<dbReference type="InterPro" id="IPR009075">
    <property type="entry name" value="AcylCo_DH/oxidase_C"/>
</dbReference>
<dbReference type="AlphaFoldDB" id="A0A0D8BCE8"/>
<dbReference type="Gene3D" id="1.10.540.10">
    <property type="entry name" value="Acyl-CoA dehydrogenase/oxidase, N-terminal domain"/>
    <property type="match status" value="1"/>
</dbReference>
<evidence type="ECO:0000259" key="7">
    <source>
        <dbReference type="Pfam" id="PF02770"/>
    </source>
</evidence>
<name>A0A0D8BCE8_9ACTN</name>
<dbReference type="PANTHER" id="PTHR43884:SF12">
    <property type="entry name" value="ISOVALERYL-COA DEHYDROGENASE, MITOCHONDRIAL-RELATED"/>
    <property type="match status" value="1"/>
</dbReference>
<dbReference type="InterPro" id="IPR009100">
    <property type="entry name" value="AcylCoA_DH/oxidase_NM_dom_sf"/>
</dbReference>
<dbReference type="Proteomes" id="UP000032545">
    <property type="component" value="Unassembled WGS sequence"/>
</dbReference>
<dbReference type="Gene3D" id="2.40.110.10">
    <property type="entry name" value="Butyryl-CoA Dehydrogenase, subunit A, domain 2"/>
    <property type="match status" value="1"/>
</dbReference>
<accession>A0A0D8BCE8</accession>
<dbReference type="InterPro" id="IPR046373">
    <property type="entry name" value="Acyl-CoA_Oxase/DH_mid-dom_sf"/>
</dbReference>
<evidence type="ECO:0000313" key="10">
    <source>
        <dbReference type="Proteomes" id="UP000032545"/>
    </source>
</evidence>
<sequence>MTLSGTMSLETTNRYLSDEALELRAVLRRFIDEQMPRSAAAEWDKANEFPRDVFDQLVGIGVAGLAIPEEYGGLGRDIHATLMVIEELSRRSSAVAIPYIMASCYAGMTVVECASEEQKKRWLPEIAQGRLLFAYGWTEPDVGADLADVRTTVRRDGNELIVNGSKRFCTGAEISDYIYTLATSDPDAPRYHNLSTVLVPSRAEGVTITTIDAMGLKGSGTTDVVFDDVRVPLANLMGGEEAWNRGWSLITGAGLDIEKLEVAAMALGLGAAACADAHAYAQERRQFGVPIVRHQSIAHSLADMRVKLYASRLVLDDAAELANRGVRCGVETSMAKLFVTETCKQIVLDAQTVLGAYGYVKDFDMERYVRDVLLMPIIGGSSAIQRNNIHKWSRPR</sequence>
<comment type="cofactor">
    <cofactor evidence="1 5">
        <name>FAD</name>
        <dbReference type="ChEBI" id="CHEBI:57692"/>
    </cofactor>
</comment>
<proteinExistence type="inferred from homology"/>
<evidence type="ECO:0000256" key="3">
    <source>
        <dbReference type="ARBA" id="ARBA00022630"/>
    </source>
</evidence>
<dbReference type="SUPFAM" id="SSF47203">
    <property type="entry name" value="Acyl-CoA dehydrogenase C-terminal domain-like"/>
    <property type="match status" value="1"/>
</dbReference>
<organism evidence="9 10">
    <name type="scientific">Frankia torreyi</name>
    <dbReference type="NCBI Taxonomy" id="1856"/>
    <lineage>
        <taxon>Bacteria</taxon>
        <taxon>Bacillati</taxon>
        <taxon>Actinomycetota</taxon>
        <taxon>Actinomycetes</taxon>
        <taxon>Frankiales</taxon>
        <taxon>Frankiaceae</taxon>
        <taxon>Frankia</taxon>
    </lineage>
</organism>
<keyword evidence="5" id="KW-0560">Oxidoreductase</keyword>
<keyword evidence="3 5" id="KW-0285">Flavoprotein</keyword>
<dbReference type="Gene3D" id="1.20.140.10">
    <property type="entry name" value="Butyryl-CoA Dehydrogenase, subunit A, domain 3"/>
    <property type="match status" value="1"/>
</dbReference>
<comment type="similarity">
    <text evidence="2 5">Belongs to the acyl-CoA dehydrogenase family.</text>
</comment>
<dbReference type="InterPro" id="IPR036250">
    <property type="entry name" value="AcylCo_DH-like_C"/>
</dbReference>
<dbReference type="PIRSF" id="PIRSF016578">
    <property type="entry name" value="HsaA"/>
    <property type="match status" value="1"/>
</dbReference>
<dbReference type="PANTHER" id="PTHR43884">
    <property type="entry name" value="ACYL-COA DEHYDROGENASE"/>
    <property type="match status" value="1"/>
</dbReference>
<evidence type="ECO:0000259" key="6">
    <source>
        <dbReference type="Pfam" id="PF00441"/>
    </source>
</evidence>
<dbReference type="GO" id="GO:0050660">
    <property type="term" value="F:flavin adenine dinucleotide binding"/>
    <property type="evidence" value="ECO:0007669"/>
    <property type="project" value="InterPro"/>
</dbReference>
<keyword evidence="10" id="KW-1185">Reference proteome</keyword>
<dbReference type="InterPro" id="IPR006091">
    <property type="entry name" value="Acyl-CoA_Oxase/DH_mid-dom"/>
</dbReference>
<feature type="domain" description="Acyl-CoA oxidase/dehydrogenase middle" evidence="7">
    <location>
        <begin position="134"/>
        <end position="229"/>
    </location>
</feature>
<gene>
    <name evidence="9" type="ORF">FF36_03934</name>
</gene>
<dbReference type="Pfam" id="PF00441">
    <property type="entry name" value="Acyl-CoA_dh_1"/>
    <property type="match status" value="1"/>
</dbReference>
<dbReference type="Pfam" id="PF02771">
    <property type="entry name" value="Acyl-CoA_dh_N"/>
    <property type="match status" value="1"/>
</dbReference>
<evidence type="ECO:0000313" key="9">
    <source>
        <dbReference type="EMBL" id="KJE21730.1"/>
    </source>
</evidence>
<evidence type="ECO:0000256" key="2">
    <source>
        <dbReference type="ARBA" id="ARBA00009347"/>
    </source>
</evidence>
<feature type="domain" description="Acyl-CoA dehydrogenase/oxidase N-terminal" evidence="8">
    <location>
        <begin position="17"/>
        <end position="129"/>
    </location>
</feature>
<reference evidence="10" key="1">
    <citation type="submission" date="2015-02" db="EMBL/GenBank/DDBJ databases">
        <title>Draft Genome of Frankia sp. CpI1-S.</title>
        <authorList>
            <person name="Oshone R.T."/>
            <person name="Ngom M."/>
            <person name="Ghodhbane-Gtari F."/>
            <person name="Gtari M."/>
            <person name="Morris K."/>
            <person name="Thomas K."/>
            <person name="Sen A."/>
            <person name="Tisa L.S."/>
        </authorList>
    </citation>
    <scope>NUCLEOTIDE SEQUENCE [LARGE SCALE GENOMIC DNA]</scope>
    <source>
        <strain evidence="10">CpI1-S</strain>
    </source>
</reference>
<evidence type="ECO:0000256" key="5">
    <source>
        <dbReference type="RuleBase" id="RU362125"/>
    </source>
</evidence>
<dbReference type="GO" id="GO:0003995">
    <property type="term" value="F:acyl-CoA dehydrogenase activity"/>
    <property type="evidence" value="ECO:0007669"/>
    <property type="project" value="TreeGrafter"/>
</dbReference>
<dbReference type="Pfam" id="PF02770">
    <property type="entry name" value="Acyl-CoA_dh_M"/>
    <property type="match status" value="1"/>
</dbReference>
<dbReference type="InterPro" id="IPR013786">
    <property type="entry name" value="AcylCoA_DH/ox_N"/>
</dbReference>